<evidence type="ECO:0000313" key="5">
    <source>
        <dbReference type="Proteomes" id="UP000007875"/>
    </source>
</evidence>
<reference evidence="5" key="1">
    <citation type="submission" date="2003-08" db="EMBL/GenBank/DDBJ databases">
        <authorList>
            <person name="Birren B."/>
            <person name="Nusbaum C."/>
            <person name="Abebe A."/>
            <person name="Abouelleil A."/>
            <person name="Adekoya E."/>
            <person name="Ait-zahra M."/>
            <person name="Allen N."/>
            <person name="Allen T."/>
            <person name="An P."/>
            <person name="Anderson M."/>
            <person name="Anderson S."/>
            <person name="Arachchi H."/>
            <person name="Armbruster J."/>
            <person name="Bachantsang P."/>
            <person name="Baldwin J."/>
            <person name="Barry A."/>
            <person name="Bayul T."/>
            <person name="Blitshsteyn B."/>
            <person name="Bloom T."/>
            <person name="Blye J."/>
            <person name="Boguslavskiy L."/>
            <person name="Borowsky M."/>
            <person name="Boukhgalter B."/>
            <person name="Brunache A."/>
            <person name="Butler J."/>
            <person name="Calixte N."/>
            <person name="Calvo S."/>
            <person name="Camarata J."/>
            <person name="Campo K."/>
            <person name="Chang J."/>
            <person name="Cheshatsang Y."/>
            <person name="Citroen M."/>
            <person name="Collymore A."/>
            <person name="Considine T."/>
            <person name="Cook A."/>
            <person name="Cooke P."/>
            <person name="Corum B."/>
            <person name="Cuomo C."/>
            <person name="David R."/>
            <person name="Dawoe T."/>
            <person name="Degray S."/>
            <person name="Dodge S."/>
            <person name="Dooley K."/>
            <person name="Dorje P."/>
            <person name="Dorjee K."/>
            <person name="Dorris L."/>
            <person name="Duffey N."/>
            <person name="Dupes A."/>
            <person name="Elkins T."/>
            <person name="Engels R."/>
            <person name="Erickson J."/>
            <person name="Farina A."/>
            <person name="Faro S."/>
            <person name="Ferreira P."/>
            <person name="Fischer H."/>
            <person name="Fitzgerald M."/>
            <person name="Foley K."/>
            <person name="Gage D."/>
            <person name="Galagan J."/>
            <person name="Gearin G."/>
            <person name="Gnerre S."/>
            <person name="Gnirke A."/>
            <person name="Goyette A."/>
            <person name="Graham J."/>
            <person name="Grandbois E."/>
            <person name="Gyaltsen K."/>
            <person name="Hafez N."/>
            <person name="Hagopian D."/>
            <person name="Hagos B."/>
            <person name="Hall J."/>
            <person name="Hatcher B."/>
            <person name="Heller A."/>
            <person name="Higgins H."/>
            <person name="Honan T."/>
            <person name="Horn A."/>
            <person name="Houde N."/>
            <person name="Hughes L."/>
            <person name="Hulme W."/>
            <person name="Husby E."/>
            <person name="Iliev I."/>
            <person name="Jaffe D."/>
            <person name="Jones C."/>
            <person name="Kamal M."/>
            <person name="Kamat A."/>
            <person name="Kamvysselis M."/>
            <person name="Karlsson E."/>
            <person name="Kells C."/>
            <person name="Kieu A."/>
            <person name="Kisner P."/>
            <person name="Kodira C."/>
            <person name="Kulbokas E."/>
            <person name="Labutti K."/>
            <person name="Lama D."/>
            <person name="Landers T."/>
            <person name="Leger J."/>
            <person name="Levine S."/>
            <person name="Lewis D."/>
            <person name="Lewis T."/>
            <person name="Lindblad-toh K."/>
            <person name="Liu X."/>
            <person name="Lokyitsang T."/>
            <person name="Lokyitsang Y."/>
            <person name="Lucien O."/>
            <person name="Lui A."/>
            <person name="Ma L.J."/>
            <person name="Mabbitt R."/>
            <person name="Macdonald J."/>
            <person name="Maclean C."/>
            <person name="Major J."/>
            <person name="Manning J."/>
            <person name="Marabella R."/>
            <person name="Maru K."/>
            <person name="Matthews C."/>
            <person name="Mauceli E."/>
            <person name="Mccarthy M."/>
            <person name="Mcdonough S."/>
            <person name="Mcghee T."/>
            <person name="Meldrim J."/>
            <person name="Meneus L."/>
            <person name="Mesirov J."/>
            <person name="Mihalev A."/>
            <person name="Mihova T."/>
            <person name="Mikkelsen T."/>
            <person name="Mlenga V."/>
            <person name="Moru K."/>
            <person name="Mozes J."/>
            <person name="Mulrain L."/>
            <person name="Munson G."/>
            <person name="Naylor J."/>
            <person name="Newes C."/>
            <person name="Nguyen C."/>
            <person name="Nguyen N."/>
            <person name="Nguyen T."/>
            <person name="Nicol R."/>
            <person name="Nielsen C."/>
            <person name="Nizzari M."/>
            <person name="Norbu C."/>
            <person name="Norbu N."/>
            <person name="O'donnell P."/>
            <person name="Okoawo O."/>
            <person name="O'leary S."/>
            <person name="Omotosho B."/>
            <person name="O'neill K."/>
            <person name="Osman S."/>
            <person name="Parker S."/>
            <person name="Perrin D."/>
            <person name="Phunkhang P."/>
            <person name="Piqani B."/>
            <person name="Purcell S."/>
            <person name="Rachupka T."/>
            <person name="Ramasamy U."/>
            <person name="Rameau R."/>
            <person name="Ray V."/>
            <person name="Raymond C."/>
            <person name="Retta R."/>
            <person name="Richardson S."/>
            <person name="Rise C."/>
            <person name="Rodriguez J."/>
            <person name="Rogers J."/>
            <person name="Rogov P."/>
            <person name="Rutman M."/>
            <person name="Schupbach R."/>
            <person name="Seaman C."/>
            <person name="Settipalli S."/>
            <person name="Sharpe T."/>
            <person name="Sheridan J."/>
            <person name="Sherpa N."/>
            <person name="Shi J."/>
            <person name="Smirnov S."/>
            <person name="Smith C."/>
            <person name="Sougnez C."/>
            <person name="Spencer B."/>
            <person name="Stalker J."/>
            <person name="Stange-thomann N."/>
            <person name="Stavropoulos S."/>
            <person name="Stetson K."/>
            <person name="Stone C."/>
            <person name="Stone S."/>
            <person name="Stubbs M."/>
            <person name="Talamas J."/>
            <person name="Tchuinga P."/>
            <person name="Tenzing P."/>
            <person name="Tesfaye S."/>
            <person name="Theodore J."/>
            <person name="Thoulutsang Y."/>
            <person name="Topham K."/>
            <person name="Towey S."/>
            <person name="Tsamla T."/>
            <person name="Tsomo N."/>
            <person name="Vallee D."/>
            <person name="Vassiliev H."/>
            <person name="Venkataraman V."/>
            <person name="Vinson J."/>
            <person name="Vo A."/>
            <person name="Wade C."/>
            <person name="Wang S."/>
            <person name="Wangchuk T."/>
            <person name="Wangdi T."/>
            <person name="Whittaker C."/>
            <person name="Wilkinson J."/>
            <person name="Wu Y."/>
            <person name="Wyman D."/>
            <person name="Yadav S."/>
            <person name="Yang S."/>
            <person name="Yang X."/>
            <person name="Yeager S."/>
            <person name="Yee E."/>
            <person name="Young G."/>
            <person name="Zainoun J."/>
            <person name="Zembeck L."/>
            <person name="Zimmer A."/>
            <person name="Zody M."/>
            <person name="Lander E."/>
        </authorList>
    </citation>
    <scope>NUCLEOTIDE SEQUENCE [LARGE SCALE GENOMIC DNA]</scope>
</reference>
<keyword evidence="5" id="KW-1185">Reference proteome</keyword>
<name>H2ZPZ3_CIOSA</name>
<sequence>MRVSVLCVVLVCSVSCCHAIAPSIGLLKRAWCACMCCEDKAACYKDSSIPADYECESTTCTESFCEQWGRARCKTSCFCAKCKSSLDPTDNRCINYDSVLLGCSCPDPDTIECPTEASSTDPAEPEELKDAKKTIESIKETAHCIVPCFCSICKDGIPPQFQQKCASSGLPAADCDCSSTNCPTQAEIERFEQLAEEASNIDLEGELEDMKEEAKKIKKETDEINENLKDEIAAGRTKPILPAQLKTTKCNLQCICDECRDLSVSMEESCSKVLPERVDMCPKCPDNIECPKVDSDAQCKMNCFCKKCMKDSRMPEKLYLECTRVRRNNEKSCPDECSEEPDCSTLDQLVQPNSSGEVHKDVKKGKLKEKKRMWDEL</sequence>
<evidence type="ECO:0000256" key="3">
    <source>
        <dbReference type="SAM" id="SignalP"/>
    </source>
</evidence>
<feature type="chain" id="PRO_5003579408" description="TNFR-Cys domain-containing protein" evidence="3">
    <location>
        <begin position="20"/>
        <end position="377"/>
    </location>
</feature>
<feature type="coiled-coil region" evidence="1">
    <location>
        <begin position="200"/>
        <end position="231"/>
    </location>
</feature>
<dbReference type="HOGENOM" id="CLU_733539_0_0_1"/>
<dbReference type="AlphaFoldDB" id="H2ZPZ3"/>
<keyword evidence="3" id="KW-0732">Signal</keyword>
<evidence type="ECO:0000313" key="4">
    <source>
        <dbReference type="Ensembl" id="ENSCSAVP00000019659.1"/>
    </source>
</evidence>
<accession>H2ZPZ3</accession>
<feature type="region of interest" description="Disordered" evidence="2">
    <location>
        <begin position="349"/>
        <end position="377"/>
    </location>
</feature>
<feature type="compositionally biased region" description="Basic residues" evidence="2">
    <location>
        <begin position="361"/>
        <end position="371"/>
    </location>
</feature>
<dbReference type="InParanoid" id="H2ZPZ3"/>
<organism evidence="4 5">
    <name type="scientific">Ciona savignyi</name>
    <name type="common">Pacific transparent sea squirt</name>
    <dbReference type="NCBI Taxonomy" id="51511"/>
    <lineage>
        <taxon>Eukaryota</taxon>
        <taxon>Metazoa</taxon>
        <taxon>Chordata</taxon>
        <taxon>Tunicata</taxon>
        <taxon>Ascidiacea</taxon>
        <taxon>Phlebobranchia</taxon>
        <taxon>Cionidae</taxon>
        <taxon>Ciona</taxon>
    </lineage>
</organism>
<dbReference type="GeneTree" id="ENSGT00390000013241"/>
<reference evidence="4" key="2">
    <citation type="submission" date="2025-08" db="UniProtKB">
        <authorList>
            <consortium name="Ensembl"/>
        </authorList>
    </citation>
    <scope>IDENTIFICATION</scope>
</reference>
<evidence type="ECO:0000256" key="2">
    <source>
        <dbReference type="SAM" id="MobiDB-lite"/>
    </source>
</evidence>
<evidence type="ECO:0000256" key="1">
    <source>
        <dbReference type="SAM" id="Coils"/>
    </source>
</evidence>
<reference evidence="4" key="3">
    <citation type="submission" date="2025-09" db="UniProtKB">
        <authorList>
            <consortium name="Ensembl"/>
        </authorList>
    </citation>
    <scope>IDENTIFICATION</scope>
</reference>
<proteinExistence type="predicted"/>
<feature type="signal peptide" evidence="3">
    <location>
        <begin position="1"/>
        <end position="19"/>
    </location>
</feature>
<protein>
    <recommendedName>
        <fullName evidence="6">TNFR-Cys domain-containing protein</fullName>
    </recommendedName>
</protein>
<dbReference type="Ensembl" id="ENSCSAVT00000019871.1">
    <property type="protein sequence ID" value="ENSCSAVP00000019659.1"/>
    <property type="gene ID" value="ENSCSAVG00000011519.1"/>
</dbReference>
<dbReference type="Proteomes" id="UP000007875">
    <property type="component" value="Unassembled WGS sequence"/>
</dbReference>
<evidence type="ECO:0008006" key="6">
    <source>
        <dbReference type="Google" id="ProtNLM"/>
    </source>
</evidence>
<keyword evidence="1" id="KW-0175">Coiled coil</keyword>